<feature type="signal peptide" evidence="2">
    <location>
        <begin position="1"/>
        <end position="19"/>
    </location>
</feature>
<feature type="compositionally biased region" description="Low complexity" evidence="1">
    <location>
        <begin position="148"/>
        <end position="170"/>
    </location>
</feature>
<reference evidence="3 4" key="1">
    <citation type="journal article" date="2011" name="Genome Res.">
        <title>Phylogeny-wide analysis of social amoeba genomes highlights ancient origins for complex intercellular communication.</title>
        <authorList>
            <person name="Heidel A.J."/>
            <person name="Lawal H.M."/>
            <person name="Felder M."/>
            <person name="Schilde C."/>
            <person name="Helps N.R."/>
            <person name="Tunggal B."/>
            <person name="Rivero F."/>
            <person name="John U."/>
            <person name="Schleicher M."/>
            <person name="Eichinger L."/>
            <person name="Platzer M."/>
            <person name="Noegel A.A."/>
            <person name="Schaap P."/>
            <person name="Gloeckner G."/>
        </authorList>
    </citation>
    <scope>NUCLEOTIDE SEQUENCE [LARGE SCALE GENOMIC DNA]</scope>
    <source>
        <strain evidence="4">ATCC 26659 / Pp 5 / PN500</strain>
    </source>
</reference>
<dbReference type="GeneID" id="31364087"/>
<dbReference type="RefSeq" id="XP_020430091.1">
    <property type="nucleotide sequence ID" value="XM_020579416.1"/>
</dbReference>
<proteinExistence type="predicted"/>
<dbReference type="OMA" id="TDMINAT"/>
<dbReference type="InParanoid" id="D3BJ83"/>
<evidence type="ECO:0000313" key="3">
    <source>
        <dbReference type="EMBL" id="EFA77963.1"/>
    </source>
</evidence>
<feature type="region of interest" description="Disordered" evidence="1">
    <location>
        <begin position="139"/>
        <end position="237"/>
    </location>
</feature>
<protein>
    <submittedName>
        <fullName evidence="3">Uncharacterized protein</fullName>
    </submittedName>
</protein>
<keyword evidence="4" id="KW-1185">Reference proteome</keyword>
<dbReference type="Proteomes" id="UP000001396">
    <property type="component" value="Unassembled WGS sequence"/>
</dbReference>
<feature type="chain" id="PRO_5003041746" evidence="2">
    <location>
        <begin position="20"/>
        <end position="257"/>
    </location>
</feature>
<gene>
    <name evidence="3" type="ORF">PPL_08608</name>
</gene>
<feature type="compositionally biased region" description="Low complexity" evidence="1">
    <location>
        <begin position="202"/>
        <end position="237"/>
    </location>
</feature>
<accession>D3BJ83</accession>
<evidence type="ECO:0000313" key="4">
    <source>
        <dbReference type="Proteomes" id="UP000001396"/>
    </source>
</evidence>
<keyword evidence="2" id="KW-0732">Signal</keyword>
<sequence length="257" mass="27797">MYRSIVILLTTMIMVGSSTQYCVKLTGKSDYCSNMPAKVCSLNKDPIDAAQYNYEVYNSNAANFNPTLDCPANKFASYMDPLTFCNYNMPCQSDKDCLPFCYSSCTSCQNVTECNRLVKSGQYAAKGAGPCYLPGSRGQSTLIKQNDTTSSSHPTASTAPTKKPVTPKPTTNEDGGLISDPRATVTPKAEWKPKTPKPEPTEAPATSPKKQKNKPSNNDDMNSDDLSLSSESGSSSDATLVSIPMFTLVFAIVFSLF</sequence>
<feature type="compositionally biased region" description="Basic and acidic residues" evidence="1">
    <location>
        <begin position="189"/>
        <end position="200"/>
    </location>
</feature>
<comment type="caution">
    <text evidence="3">The sequence shown here is derived from an EMBL/GenBank/DDBJ whole genome shotgun (WGS) entry which is preliminary data.</text>
</comment>
<organism evidence="3 4">
    <name type="scientific">Heterostelium pallidum (strain ATCC 26659 / Pp 5 / PN500)</name>
    <name type="common">Cellular slime mold</name>
    <name type="synonym">Polysphondylium pallidum</name>
    <dbReference type="NCBI Taxonomy" id="670386"/>
    <lineage>
        <taxon>Eukaryota</taxon>
        <taxon>Amoebozoa</taxon>
        <taxon>Evosea</taxon>
        <taxon>Eumycetozoa</taxon>
        <taxon>Dictyostelia</taxon>
        <taxon>Acytosteliales</taxon>
        <taxon>Acytosteliaceae</taxon>
        <taxon>Heterostelium</taxon>
    </lineage>
</organism>
<dbReference type="EMBL" id="ADBJ01000038">
    <property type="protein sequence ID" value="EFA77963.1"/>
    <property type="molecule type" value="Genomic_DNA"/>
</dbReference>
<name>D3BJ83_HETP5</name>
<evidence type="ECO:0000256" key="2">
    <source>
        <dbReference type="SAM" id="SignalP"/>
    </source>
</evidence>
<evidence type="ECO:0000256" key="1">
    <source>
        <dbReference type="SAM" id="MobiDB-lite"/>
    </source>
</evidence>
<dbReference type="AlphaFoldDB" id="D3BJ83"/>